<feature type="region of interest" description="Disordered" evidence="1">
    <location>
        <begin position="46"/>
        <end position="75"/>
    </location>
</feature>
<comment type="caution">
    <text evidence="2">The sequence shown here is derived from an EMBL/GenBank/DDBJ whole genome shotgun (WGS) entry which is preliminary data.</text>
</comment>
<evidence type="ECO:0000313" key="3">
    <source>
        <dbReference type="Proteomes" id="UP000830375"/>
    </source>
</evidence>
<accession>A0ABQ8MSY4</accession>
<evidence type="ECO:0000313" key="2">
    <source>
        <dbReference type="EMBL" id="KAI2665835.1"/>
    </source>
</evidence>
<name>A0ABQ8MSY4_LABRO</name>
<dbReference type="EMBL" id="JACTAM010000004">
    <property type="protein sequence ID" value="KAI2665835.1"/>
    <property type="molecule type" value="Genomic_DNA"/>
</dbReference>
<sequence length="75" mass="8606">MAGIQTSTFYGKERGIGHQDHLNVINDCRTEAERILYKIVEGDSDLELSDEERDEDEFESNIQEDVEEEEEIAGD</sequence>
<organism evidence="2 3">
    <name type="scientific">Labeo rohita</name>
    <name type="common">Indian major carp</name>
    <name type="synonym">Cyprinus rohita</name>
    <dbReference type="NCBI Taxonomy" id="84645"/>
    <lineage>
        <taxon>Eukaryota</taxon>
        <taxon>Metazoa</taxon>
        <taxon>Chordata</taxon>
        <taxon>Craniata</taxon>
        <taxon>Vertebrata</taxon>
        <taxon>Euteleostomi</taxon>
        <taxon>Actinopterygii</taxon>
        <taxon>Neopterygii</taxon>
        <taxon>Teleostei</taxon>
        <taxon>Ostariophysi</taxon>
        <taxon>Cypriniformes</taxon>
        <taxon>Cyprinidae</taxon>
        <taxon>Labeoninae</taxon>
        <taxon>Labeonini</taxon>
        <taxon>Labeo</taxon>
    </lineage>
</organism>
<reference evidence="2 3" key="1">
    <citation type="submission" date="2022-01" db="EMBL/GenBank/DDBJ databases">
        <title>A high-quality chromosome-level genome assembly of rohu carp, Labeo rohita.</title>
        <authorList>
            <person name="Arick M.A. II"/>
            <person name="Hsu C.-Y."/>
            <person name="Magbanua Z."/>
            <person name="Pechanova O."/>
            <person name="Grover C."/>
            <person name="Miller E."/>
            <person name="Thrash A."/>
            <person name="Ezzel L."/>
            <person name="Alam S."/>
            <person name="Benzie J."/>
            <person name="Hamilton M."/>
            <person name="Karsi A."/>
            <person name="Lawrence M.L."/>
            <person name="Peterson D.G."/>
        </authorList>
    </citation>
    <scope>NUCLEOTIDE SEQUENCE [LARGE SCALE GENOMIC DNA]</scope>
    <source>
        <strain evidence="3">BAU-BD-2019</strain>
        <tissue evidence="2">Blood</tissue>
    </source>
</reference>
<keyword evidence="3" id="KW-1185">Reference proteome</keyword>
<proteinExistence type="predicted"/>
<dbReference type="Proteomes" id="UP000830375">
    <property type="component" value="Unassembled WGS sequence"/>
</dbReference>
<gene>
    <name evidence="2" type="ORF">H4Q32_022940</name>
</gene>
<protein>
    <submittedName>
        <fullName evidence="2">Chaperone protein DnaK</fullName>
    </submittedName>
</protein>
<evidence type="ECO:0000256" key="1">
    <source>
        <dbReference type="SAM" id="MobiDB-lite"/>
    </source>
</evidence>